<dbReference type="InterPro" id="IPR001341">
    <property type="entry name" value="Asp_kinase"/>
</dbReference>
<dbReference type="AlphaFoldDB" id="A0A1G6ZGF4"/>
<dbReference type="Proteomes" id="UP000198757">
    <property type="component" value="Unassembled WGS sequence"/>
</dbReference>
<comment type="pathway">
    <text evidence="8">Amino-acid biosynthesis; L-threonine biosynthesis; L-threonine from L-aspartate: step 1/5.</text>
</comment>
<dbReference type="GO" id="GO:0005829">
    <property type="term" value="C:cytosol"/>
    <property type="evidence" value="ECO:0007669"/>
    <property type="project" value="TreeGrafter"/>
</dbReference>
<accession>A0A1G6ZGF4</accession>
<dbReference type="EMBL" id="FMZO01000018">
    <property type="protein sequence ID" value="SDE01689.1"/>
    <property type="molecule type" value="Genomic_DNA"/>
</dbReference>
<dbReference type="Gene3D" id="1.20.120.1320">
    <property type="entry name" value="Aspartokinase, catalytic domain"/>
    <property type="match status" value="1"/>
</dbReference>
<evidence type="ECO:0000256" key="5">
    <source>
        <dbReference type="ARBA" id="ARBA00022777"/>
    </source>
</evidence>
<evidence type="ECO:0000256" key="4">
    <source>
        <dbReference type="ARBA" id="ARBA00022741"/>
    </source>
</evidence>
<dbReference type="EC" id="2.7.2.4" evidence="7"/>
<dbReference type="GO" id="GO:0009090">
    <property type="term" value="P:homoserine biosynthetic process"/>
    <property type="evidence" value="ECO:0007669"/>
    <property type="project" value="TreeGrafter"/>
</dbReference>
<dbReference type="GO" id="GO:0009089">
    <property type="term" value="P:lysine biosynthetic process via diaminopimelate"/>
    <property type="evidence" value="ECO:0007669"/>
    <property type="project" value="UniProtKB-UniPathway"/>
</dbReference>
<keyword evidence="11" id="KW-1185">Reference proteome</keyword>
<organism evidence="10 11">
    <name type="scientific">Niabella drilacis (strain DSM 25811 / CCM 8410 / CCUG 62505 / LMG 26954 / E90)</name>
    <dbReference type="NCBI Taxonomy" id="1285928"/>
    <lineage>
        <taxon>Bacteria</taxon>
        <taxon>Pseudomonadati</taxon>
        <taxon>Bacteroidota</taxon>
        <taxon>Chitinophagia</taxon>
        <taxon>Chitinophagales</taxon>
        <taxon>Chitinophagaceae</taxon>
        <taxon>Niabella</taxon>
    </lineage>
</organism>
<gene>
    <name evidence="10" type="ORF">SAMN04487894_11841</name>
</gene>
<dbReference type="GO" id="GO:0009088">
    <property type="term" value="P:threonine biosynthetic process"/>
    <property type="evidence" value="ECO:0007669"/>
    <property type="project" value="UniProtKB-UniPathway"/>
</dbReference>
<comment type="catalytic activity">
    <reaction evidence="7">
        <text>L-aspartate + ATP = 4-phospho-L-aspartate + ADP</text>
        <dbReference type="Rhea" id="RHEA:23776"/>
        <dbReference type="ChEBI" id="CHEBI:29991"/>
        <dbReference type="ChEBI" id="CHEBI:30616"/>
        <dbReference type="ChEBI" id="CHEBI:57535"/>
        <dbReference type="ChEBI" id="CHEBI:456216"/>
        <dbReference type="EC" id="2.7.2.4"/>
    </reaction>
</comment>
<dbReference type="STRING" id="1285928.SAMN04487894_11841"/>
<dbReference type="CDD" id="cd04243">
    <property type="entry name" value="AAK_AK-HSDH-like"/>
    <property type="match status" value="1"/>
</dbReference>
<dbReference type="UniPathway" id="UPA00034">
    <property type="reaction ID" value="UER00015"/>
</dbReference>
<evidence type="ECO:0000256" key="3">
    <source>
        <dbReference type="ARBA" id="ARBA00022679"/>
    </source>
</evidence>
<keyword evidence="8" id="KW-0028">Amino-acid biosynthesis</keyword>
<protein>
    <recommendedName>
        <fullName evidence="7">Aspartokinase</fullName>
        <ecNumber evidence="7">2.7.2.4</ecNumber>
    </recommendedName>
</protein>
<keyword evidence="6" id="KW-0067">ATP-binding</keyword>
<evidence type="ECO:0000256" key="2">
    <source>
        <dbReference type="ARBA" id="ARBA00010122"/>
    </source>
</evidence>
<keyword evidence="5 7" id="KW-0418">Kinase</keyword>
<proteinExistence type="inferred from homology"/>
<dbReference type="SUPFAM" id="SSF53633">
    <property type="entry name" value="Carbamate kinase-like"/>
    <property type="match status" value="1"/>
</dbReference>
<sequence length="434" mass="49768">MAKKDDLRCKTKKMKVYKFGGASVNSAERISNVAAILERFSDDDLVIVISAMGKTTNALEKVVQAFYAEKKEEALQLFDEIKRQHLTTAKYLLVTHYLACEARLRDCFTEVEWMLHDAPVREFDYYYDQVVSVGELLATCIVSFYLSERGIQNEWVDVRDIFRTDDNFRDANINWAFTQQQVDRYIQPLVQQKKWIITQGFIGATDENESTTLGREGSDYSAALFANMLNAASLTIWKDVESVMSADPKQIPDAVPIHSLSYNEVIEMAYYGAQVIHPKTIKPLQNKNIPLYVKCFLDADLPGTIIHNSVNKDLPPIIVIKENQVMMELKTKDFSFVGDAHAYQLYQWFNEHSLRPTLTQNGAISLIFAFDNWEEKISRFSSAAAGMFDVHVTPGLTLTTIRHYNQAALDRYINNKEMLVKQQTQRNIRVLHRS</sequence>
<evidence type="ECO:0000313" key="10">
    <source>
        <dbReference type="EMBL" id="SDE01689.1"/>
    </source>
</evidence>
<dbReference type="InterPro" id="IPR036393">
    <property type="entry name" value="AceGlu_kinase-like_sf"/>
</dbReference>
<feature type="domain" description="Aspartate/glutamate/uridylate kinase" evidence="9">
    <location>
        <begin position="13"/>
        <end position="294"/>
    </location>
</feature>
<evidence type="ECO:0000256" key="7">
    <source>
        <dbReference type="RuleBase" id="RU003448"/>
    </source>
</evidence>
<dbReference type="GO" id="GO:0004072">
    <property type="term" value="F:aspartate kinase activity"/>
    <property type="evidence" value="ECO:0007669"/>
    <property type="project" value="UniProtKB-EC"/>
</dbReference>
<dbReference type="InterPro" id="IPR001048">
    <property type="entry name" value="Asp/Glu/Uridylate_kinase"/>
</dbReference>
<dbReference type="PANTHER" id="PTHR21499:SF59">
    <property type="entry name" value="ASPARTOKINASE"/>
    <property type="match status" value="1"/>
</dbReference>
<reference evidence="11" key="1">
    <citation type="submission" date="2016-10" db="EMBL/GenBank/DDBJ databases">
        <authorList>
            <person name="Varghese N."/>
            <person name="Submissions S."/>
        </authorList>
    </citation>
    <scope>NUCLEOTIDE SEQUENCE [LARGE SCALE GENOMIC DNA]</scope>
    <source>
        <strain evidence="11">DSM 25811 / CCM 8410 / LMG 26954 / E90</strain>
    </source>
</reference>
<evidence type="ECO:0000256" key="1">
    <source>
        <dbReference type="ARBA" id="ARBA00004766"/>
    </source>
</evidence>
<evidence type="ECO:0000259" key="9">
    <source>
        <dbReference type="Pfam" id="PF00696"/>
    </source>
</evidence>
<dbReference type="UniPathway" id="UPA00051">
    <property type="reaction ID" value="UER00462"/>
</dbReference>
<dbReference type="GO" id="GO:0005524">
    <property type="term" value="F:ATP binding"/>
    <property type="evidence" value="ECO:0007669"/>
    <property type="project" value="UniProtKB-KW"/>
</dbReference>
<evidence type="ECO:0000313" key="11">
    <source>
        <dbReference type="Proteomes" id="UP000198757"/>
    </source>
</evidence>
<comment type="pathway">
    <text evidence="8">Amino-acid biosynthesis; L-methionine biosynthesis via de novo pathway; L-homoserine from L-aspartate: step 1/3.</text>
</comment>
<evidence type="ECO:0000256" key="8">
    <source>
        <dbReference type="RuleBase" id="RU004249"/>
    </source>
</evidence>
<comment type="similarity">
    <text evidence="2 7">Belongs to the aspartokinase family.</text>
</comment>
<keyword evidence="4" id="KW-0547">Nucleotide-binding</keyword>
<dbReference type="InterPro" id="IPR042199">
    <property type="entry name" value="AsparK_Bifunc_asparK/hSer_DH"/>
</dbReference>
<dbReference type="NCBIfam" id="TIGR00657">
    <property type="entry name" value="asp_kinases"/>
    <property type="match status" value="1"/>
</dbReference>
<dbReference type="Pfam" id="PF00696">
    <property type="entry name" value="AA_kinase"/>
    <property type="match status" value="1"/>
</dbReference>
<dbReference type="Gene3D" id="3.40.1160.10">
    <property type="entry name" value="Acetylglutamate kinase-like"/>
    <property type="match status" value="1"/>
</dbReference>
<keyword evidence="3 7" id="KW-0808">Transferase</keyword>
<evidence type="ECO:0000256" key="6">
    <source>
        <dbReference type="ARBA" id="ARBA00022840"/>
    </source>
</evidence>
<dbReference type="PANTHER" id="PTHR21499">
    <property type="entry name" value="ASPARTATE KINASE"/>
    <property type="match status" value="1"/>
</dbReference>
<dbReference type="UniPathway" id="UPA00050">
    <property type="reaction ID" value="UER00461"/>
</dbReference>
<name>A0A1G6ZGF4_NIADE</name>
<comment type="pathway">
    <text evidence="1 8">Amino-acid biosynthesis; L-lysine biosynthesis via DAP pathway; (S)-tetrahydrodipicolinate from L-aspartate: step 1/4.</text>
</comment>